<dbReference type="AlphaFoldDB" id="A0AAE3W9S4"/>
<accession>A0AAE3W9S4</accession>
<gene>
    <name evidence="20" type="ORF">NO357_01165</name>
</gene>
<evidence type="ECO:0000256" key="10">
    <source>
        <dbReference type="ARBA" id="ARBA00022679"/>
    </source>
</evidence>
<evidence type="ECO:0000256" key="7">
    <source>
        <dbReference type="ARBA" id="ARBA00019373"/>
    </source>
</evidence>
<dbReference type="InterPro" id="IPR000374">
    <property type="entry name" value="PC_trans"/>
</dbReference>
<name>A0AAE3W9S4_9RHOB</name>
<evidence type="ECO:0000256" key="11">
    <source>
        <dbReference type="ARBA" id="ARBA00022692"/>
    </source>
</evidence>
<keyword evidence="8" id="KW-1003">Cell membrane</keyword>
<evidence type="ECO:0000256" key="13">
    <source>
        <dbReference type="ARBA" id="ARBA00022989"/>
    </source>
</evidence>
<evidence type="ECO:0000256" key="3">
    <source>
        <dbReference type="ARBA" id="ARBA00005119"/>
    </source>
</evidence>
<keyword evidence="11 18" id="KW-0812">Transmembrane</keyword>
<feature type="transmembrane region" description="Helical" evidence="19">
    <location>
        <begin position="20"/>
        <end position="47"/>
    </location>
</feature>
<evidence type="ECO:0000256" key="2">
    <source>
        <dbReference type="ARBA" id="ARBA00004651"/>
    </source>
</evidence>
<reference evidence="20" key="2">
    <citation type="submission" date="2023-02" db="EMBL/GenBank/DDBJ databases">
        <title>'Rhodoalgimonas zhirmunskyi' gen. nov., isolated from a red alga.</title>
        <authorList>
            <person name="Nedashkovskaya O.I."/>
            <person name="Otstavnykh N.Y."/>
            <person name="Bystritskaya E.P."/>
            <person name="Balabanova L.A."/>
            <person name="Isaeva M.P."/>
        </authorList>
    </citation>
    <scope>NUCLEOTIDE SEQUENCE</scope>
    <source>
        <strain evidence="20">KCTC 52189</strain>
    </source>
</reference>
<dbReference type="PROSITE" id="PS01315">
    <property type="entry name" value="CDS"/>
    <property type="match status" value="1"/>
</dbReference>
<evidence type="ECO:0000256" key="4">
    <source>
        <dbReference type="ARBA" id="ARBA00005189"/>
    </source>
</evidence>
<dbReference type="GO" id="GO:0004605">
    <property type="term" value="F:phosphatidate cytidylyltransferase activity"/>
    <property type="evidence" value="ECO:0007669"/>
    <property type="project" value="UniProtKB-EC"/>
</dbReference>
<reference evidence="20" key="1">
    <citation type="submission" date="2022-07" db="EMBL/GenBank/DDBJ databases">
        <authorList>
            <person name="Otstavnykh N."/>
            <person name="Isaeva M."/>
            <person name="Bystritskaya E."/>
        </authorList>
    </citation>
    <scope>NUCLEOTIDE SEQUENCE</scope>
    <source>
        <strain evidence="20">KCTC 52189</strain>
    </source>
</reference>
<evidence type="ECO:0000256" key="14">
    <source>
        <dbReference type="ARBA" id="ARBA00023098"/>
    </source>
</evidence>
<dbReference type="GO" id="GO:0005886">
    <property type="term" value="C:plasma membrane"/>
    <property type="evidence" value="ECO:0007669"/>
    <property type="project" value="UniProtKB-SubCell"/>
</dbReference>
<comment type="caution">
    <text evidence="20">The sequence shown here is derived from an EMBL/GenBank/DDBJ whole genome shotgun (WGS) entry which is preliminary data.</text>
</comment>
<evidence type="ECO:0000256" key="12">
    <source>
        <dbReference type="ARBA" id="ARBA00022695"/>
    </source>
</evidence>
<comment type="similarity">
    <text evidence="5 18">Belongs to the CDS family.</text>
</comment>
<keyword evidence="13 19" id="KW-1133">Transmembrane helix</keyword>
<feature type="transmembrane region" description="Helical" evidence="19">
    <location>
        <begin position="101"/>
        <end position="121"/>
    </location>
</feature>
<evidence type="ECO:0000256" key="17">
    <source>
        <dbReference type="ARBA" id="ARBA00023264"/>
    </source>
</evidence>
<keyword evidence="12 18" id="KW-0548">Nucleotidyltransferase</keyword>
<evidence type="ECO:0000256" key="1">
    <source>
        <dbReference type="ARBA" id="ARBA00001698"/>
    </source>
</evidence>
<dbReference type="PANTHER" id="PTHR46382:SF1">
    <property type="entry name" value="PHOSPHATIDATE CYTIDYLYLTRANSFERASE"/>
    <property type="match status" value="1"/>
</dbReference>
<keyword evidence="17" id="KW-1208">Phospholipid metabolism</keyword>
<evidence type="ECO:0000256" key="16">
    <source>
        <dbReference type="ARBA" id="ARBA00023209"/>
    </source>
</evidence>
<evidence type="ECO:0000256" key="15">
    <source>
        <dbReference type="ARBA" id="ARBA00023136"/>
    </source>
</evidence>
<comment type="catalytic activity">
    <reaction evidence="1 18">
        <text>a 1,2-diacyl-sn-glycero-3-phosphate + CTP + H(+) = a CDP-1,2-diacyl-sn-glycerol + diphosphate</text>
        <dbReference type="Rhea" id="RHEA:16229"/>
        <dbReference type="ChEBI" id="CHEBI:15378"/>
        <dbReference type="ChEBI" id="CHEBI:33019"/>
        <dbReference type="ChEBI" id="CHEBI:37563"/>
        <dbReference type="ChEBI" id="CHEBI:58332"/>
        <dbReference type="ChEBI" id="CHEBI:58608"/>
        <dbReference type="EC" id="2.7.7.41"/>
    </reaction>
</comment>
<sequence>MSDGKWGDLGPRAASAVVMLVVGAAAIWAGGLVFAALAVAIVALMIWELVRMIRPGHDSAAVQEAALAAAAFALALWFPGFSLLILGGLVIVLMGRTGRHMALVGLYTAGIFLAGLGLVWLRLDHGLLAALWLILVVVATDVAGYFAGRILGGPKFWPRVSPKKTWAGTVAGWIAAALVTLYFAYGLYETPPLALPLTVLAGVGLSFASQMGDVAESALKRKMGVKDSSTLIPGHGGVMDRFDAMMGASLLVSVITGLSAINF</sequence>
<feature type="transmembrane region" description="Helical" evidence="19">
    <location>
        <begin position="242"/>
        <end position="261"/>
    </location>
</feature>
<keyword evidence="9" id="KW-0444">Lipid biosynthesis</keyword>
<dbReference type="Proteomes" id="UP001226762">
    <property type="component" value="Unassembled WGS sequence"/>
</dbReference>
<keyword evidence="10 18" id="KW-0808">Transferase</keyword>
<comment type="pathway">
    <text evidence="3 18">Phospholipid metabolism; CDP-diacylglycerol biosynthesis; CDP-diacylglycerol from sn-glycerol 3-phosphate: step 3/3.</text>
</comment>
<keyword evidence="16" id="KW-0594">Phospholipid biosynthesis</keyword>
<dbReference type="EC" id="2.7.7.41" evidence="6 18"/>
<dbReference type="PANTHER" id="PTHR46382">
    <property type="entry name" value="PHOSPHATIDATE CYTIDYLYLTRANSFERASE"/>
    <property type="match status" value="1"/>
</dbReference>
<evidence type="ECO:0000256" key="19">
    <source>
        <dbReference type="SAM" id="Phobius"/>
    </source>
</evidence>
<proteinExistence type="inferred from homology"/>
<dbReference type="Pfam" id="PF01148">
    <property type="entry name" value="CTP_transf_1"/>
    <property type="match status" value="1"/>
</dbReference>
<dbReference type="EMBL" id="JANHAX010000001">
    <property type="protein sequence ID" value="MDQ2088508.1"/>
    <property type="molecule type" value="Genomic_DNA"/>
</dbReference>
<evidence type="ECO:0000313" key="20">
    <source>
        <dbReference type="EMBL" id="MDQ2088508.1"/>
    </source>
</evidence>
<evidence type="ECO:0000256" key="18">
    <source>
        <dbReference type="RuleBase" id="RU003938"/>
    </source>
</evidence>
<evidence type="ECO:0000256" key="8">
    <source>
        <dbReference type="ARBA" id="ARBA00022475"/>
    </source>
</evidence>
<evidence type="ECO:0000256" key="5">
    <source>
        <dbReference type="ARBA" id="ARBA00010185"/>
    </source>
</evidence>
<feature type="transmembrane region" description="Helical" evidence="19">
    <location>
        <begin position="127"/>
        <end position="146"/>
    </location>
</feature>
<evidence type="ECO:0000313" key="21">
    <source>
        <dbReference type="Proteomes" id="UP001226762"/>
    </source>
</evidence>
<comment type="subcellular location">
    <subcellularLocation>
        <location evidence="2">Cell membrane</location>
        <topology evidence="2">Multi-pass membrane protein</topology>
    </subcellularLocation>
</comment>
<organism evidence="20 21">
    <name type="scientific">Marimonas arenosa</name>
    <dbReference type="NCBI Taxonomy" id="1795305"/>
    <lineage>
        <taxon>Bacteria</taxon>
        <taxon>Pseudomonadati</taxon>
        <taxon>Pseudomonadota</taxon>
        <taxon>Alphaproteobacteria</taxon>
        <taxon>Rhodobacterales</taxon>
        <taxon>Paracoccaceae</taxon>
        <taxon>Marimonas</taxon>
    </lineage>
</organism>
<evidence type="ECO:0000256" key="6">
    <source>
        <dbReference type="ARBA" id="ARBA00012487"/>
    </source>
</evidence>
<protein>
    <recommendedName>
        <fullName evidence="7 18">Phosphatidate cytidylyltransferase</fullName>
        <ecNumber evidence="6 18">2.7.7.41</ecNumber>
    </recommendedName>
</protein>
<dbReference type="RefSeq" id="WP_306733773.1">
    <property type="nucleotide sequence ID" value="NZ_JANHAX010000001.1"/>
</dbReference>
<evidence type="ECO:0000256" key="9">
    <source>
        <dbReference type="ARBA" id="ARBA00022516"/>
    </source>
</evidence>
<keyword evidence="21" id="KW-1185">Reference proteome</keyword>
<feature type="transmembrane region" description="Helical" evidence="19">
    <location>
        <begin position="67"/>
        <end position="94"/>
    </location>
</feature>
<dbReference type="GO" id="GO:0016024">
    <property type="term" value="P:CDP-diacylglycerol biosynthetic process"/>
    <property type="evidence" value="ECO:0007669"/>
    <property type="project" value="TreeGrafter"/>
</dbReference>
<feature type="transmembrane region" description="Helical" evidence="19">
    <location>
        <begin position="166"/>
        <end position="187"/>
    </location>
</feature>
<keyword evidence="15 19" id="KW-0472">Membrane</keyword>
<keyword evidence="14" id="KW-0443">Lipid metabolism</keyword>
<comment type="pathway">
    <text evidence="4">Lipid metabolism.</text>
</comment>